<dbReference type="SUPFAM" id="SSF53098">
    <property type="entry name" value="Ribonuclease H-like"/>
    <property type="match status" value="1"/>
</dbReference>
<comment type="subcellular location">
    <subcellularLocation>
        <location evidence="5">Cytoplasm</location>
    </subcellularLocation>
</comment>
<dbReference type="PANTHER" id="PTHR33317:SF4">
    <property type="entry name" value="POLYNUCLEOTIDYL TRANSFERASE, RIBONUCLEASE H-LIKE SUPERFAMILY PROTEIN"/>
    <property type="match status" value="1"/>
</dbReference>
<evidence type="ECO:0000313" key="7">
    <source>
        <dbReference type="EMBL" id="MEM0541870.1"/>
    </source>
</evidence>
<comment type="similarity">
    <text evidence="5">Belongs to the YqgF HJR family.</text>
</comment>
<name>A0ABU9N2M9_9FLAO</name>
<gene>
    <name evidence="7" type="primary">ruvX</name>
    <name evidence="7" type="ORF">WFZ85_04540</name>
</gene>
<dbReference type="RefSeq" id="WP_342695094.1">
    <property type="nucleotide sequence ID" value="NZ_JBCGDO010000004.1"/>
</dbReference>
<dbReference type="InterPro" id="IPR005227">
    <property type="entry name" value="YqgF"/>
</dbReference>
<dbReference type="PANTHER" id="PTHR33317">
    <property type="entry name" value="POLYNUCLEOTIDYL TRANSFERASE, RIBONUCLEASE H-LIKE SUPERFAMILY PROTEIN"/>
    <property type="match status" value="1"/>
</dbReference>
<keyword evidence="1 5" id="KW-0963">Cytoplasm</keyword>
<dbReference type="InterPro" id="IPR006641">
    <property type="entry name" value="YqgF/RNaseH-like_dom"/>
</dbReference>
<dbReference type="HAMAP" id="MF_00651">
    <property type="entry name" value="Nuclease_YqgF"/>
    <property type="match status" value="1"/>
</dbReference>
<dbReference type="EMBL" id="JBCGDO010000004">
    <property type="protein sequence ID" value="MEM0541870.1"/>
    <property type="molecule type" value="Genomic_DNA"/>
</dbReference>
<evidence type="ECO:0000256" key="5">
    <source>
        <dbReference type="HAMAP-Rule" id="MF_00651"/>
    </source>
</evidence>
<dbReference type="Proteomes" id="UP001460072">
    <property type="component" value="Unassembled WGS sequence"/>
</dbReference>
<keyword evidence="2 5" id="KW-0690">Ribosome biogenesis</keyword>
<feature type="domain" description="YqgF/RNase H-like" evidence="6">
    <location>
        <begin position="2"/>
        <end position="100"/>
    </location>
</feature>
<dbReference type="NCBIfam" id="TIGR00250">
    <property type="entry name" value="RNAse_H_YqgF"/>
    <property type="match status" value="1"/>
</dbReference>
<dbReference type="SMART" id="SM00732">
    <property type="entry name" value="YqgFc"/>
    <property type="match status" value="1"/>
</dbReference>
<dbReference type="Pfam" id="PF03652">
    <property type="entry name" value="RuvX"/>
    <property type="match status" value="1"/>
</dbReference>
<reference evidence="7 8" key="1">
    <citation type="submission" date="2024-03" db="EMBL/GenBank/DDBJ databases">
        <title>Two novel species of the genus Flavobacterium exhibiting potentially degradation of complex polysaccharides.</title>
        <authorList>
            <person name="Lian X."/>
        </authorList>
    </citation>
    <scope>NUCLEOTIDE SEQUENCE [LARGE SCALE GENOMIC DNA]</scope>
    <source>
        <strain evidence="8">j3</strain>
    </source>
</reference>
<evidence type="ECO:0000256" key="4">
    <source>
        <dbReference type="ARBA" id="ARBA00022801"/>
    </source>
</evidence>
<sequence>MPRILAIDYGIKRTGIAVTDDLQIIASGLTTIPSETTIAFLANYFAKENVTKVLIGEPKQMNGQPSESATVIDKFVIQFTTAFPEIKVERVDERFTSKMAFQTMIDSGLKKKQRQNKALIDEIAATIMLQDYLTRKMI</sequence>
<evidence type="ECO:0000256" key="3">
    <source>
        <dbReference type="ARBA" id="ARBA00022722"/>
    </source>
</evidence>
<dbReference type="InterPro" id="IPR012337">
    <property type="entry name" value="RNaseH-like_sf"/>
</dbReference>
<dbReference type="EC" id="3.1.-.-" evidence="5"/>
<comment type="caution">
    <text evidence="7">The sequence shown here is derived from an EMBL/GenBank/DDBJ whole genome shotgun (WGS) entry which is preliminary data.</text>
</comment>
<protein>
    <recommendedName>
        <fullName evidence="5">Putative pre-16S rRNA nuclease</fullName>
        <ecNumber evidence="5">3.1.-.-</ecNumber>
    </recommendedName>
</protein>
<organism evidence="7 8">
    <name type="scientific">Flavobacterium aureirubrum</name>
    <dbReference type="NCBI Taxonomy" id="3133147"/>
    <lineage>
        <taxon>Bacteria</taxon>
        <taxon>Pseudomonadati</taxon>
        <taxon>Bacteroidota</taxon>
        <taxon>Flavobacteriia</taxon>
        <taxon>Flavobacteriales</taxon>
        <taxon>Flavobacteriaceae</taxon>
        <taxon>Flavobacterium</taxon>
    </lineage>
</organism>
<evidence type="ECO:0000313" key="8">
    <source>
        <dbReference type="Proteomes" id="UP001460072"/>
    </source>
</evidence>
<keyword evidence="4 5" id="KW-0378">Hydrolase</keyword>
<evidence type="ECO:0000256" key="2">
    <source>
        <dbReference type="ARBA" id="ARBA00022517"/>
    </source>
</evidence>
<proteinExistence type="inferred from homology"/>
<accession>A0ABU9N2M9</accession>
<dbReference type="CDD" id="cd16964">
    <property type="entry name" value="YqgF"/>
    <property type="match status" value="1"/>
</dbReference>
<dbReference type="Gene3D" id="3.30.420.140">
    <property type="entry name" value="YqgF/RNase H-like domain"/>
    <property type="match status" value="1"/>
</dbReference>
<comment type="function">
    <text evidence="5">Could be a nuclease involved in processing of the 5'-end of pre-16S rRNA.</text>
</comment>
<dbReference type="InterPro" id="IPR037027">
    <property type="entry name" value="YqgF/RNaseH-like_dom_sf"/>
</dbReference>
<keyword evidence="3 5" id="KW-0540">Nuclease</keyword>
<keyword evidence="8" id="KW-1185">Reference proteome</keyword>
<evidence type="ECO:0000259" key="6">
    <source>
        <dbReference type="SMART" id="SM00732"/>
    </source>
</evidence>
<evidence type="ECO:0000256" key="1">
    <source>
        <dbReference type="ARBA" id="ARBA00022490"/>
    </source>
</evidence>